<gene>
    <name evidence="2" type="ORF">SAMN05421738_110149</name>
</gene>
<name>A0A1I4Y7U7_9FLAO</name>
<reference evidence="3" key="1">
    <citation type="submission" date="2016-10" db="EMBL/GenBank/DDBJ databases">
        <authorList>
            <person name="Varghese N."/>
            <person name="Submissions S."/>
        </authorList>
    </citation>
    <scope>NUCLEOTIDE SEQUENCE [LARGE SCALE GENOMIC DNA]</scope>
    <source>
        <strain evidence="3">XJ109</strain>
    </source>
</reference>
<dbReference type="EMBL" id="FOUZ01000010">
    <property type="protein sequence ID" value="SFN33843.1"/>
    <property type="molecule type" value="Genomic_DNA"/>
</dbReference>
<dbReference type="OrthoDB" id="9804931at2"/>
<evidence type="ECO:0008006" key="4">
    <source>
        <dbReference type="Google" id="ProtNLM"/>
    </source>
</evidence>
<keyword evidence="3" id="KW-1185">Reference proteome</keyword>
<feature type="signal peptide" evidence="1">
    <location>
        <begin position="1"/>
        <end position="18"/>
    </location>
</feature>
<accession>A0A1I4Y7U7</accession>
<sequence>MKKLVLACLVFGATYLNAQNKVYEGDVYQAGVDETYKAVLTITNDNQYKIDYPDSKCSGVLKFVEEDDLGFLKFQENITKGKEFCVNGLNVYLYYMDADKTQVNFKAEATEAEDDEMRTIGDLYLKQD</sequence>
<dbReference type="Proteomes" id="UP000199149">
    <property type="component" value="Unassembled WGS sequence"/>
</dbReference>
<organism evidence="2 3">
    <name type="scientific">Algoriella xinjiangensis</name>
    <dbReference type="NCBI Taxonomy" id="684065"/>
    <lineage>
        <taxon>Bacteria</taxon>
        <taxon>Pseudomonadati</taxon>
        <taxon>Bacteroidota</taxon>
        <taxon>Flavobacteriia</taxon>
        <taxon>Flavobacteriales</taxon>
        <taxon>Weeksellaceae</taxon>
        <taxon>Algoriella</taxon>
    </lineage>
</organism>
<protein>
    <recommendedName>
        <fullName evidence="4">NlpE N-terminal domain-containing protein</fullName>
    </recommendedName>
</protein>
<evidence type="ECO:0000256" key="1">
    <source>
        <dbReference type="SAM" id="SignalP"/>
    </source>
</evidence>
<proteinExistence type="predicted"/>
<keyword evidence="1" id="KW-0732">Signal</keyword>
<dbReference type="RefSeq" id="WP_092908715.1">
    <property type="nucleotide sequence ID" value="NZ_FOUZ01000010.1"/>
</dbReference>
<dbReference type="AlphaFoldDB" id="A0A1I4Y7U7"/>
<dbReference type="STRING" id="684065.SAMN05421738_110149"/>
<feature type="chain" id="PRO_5011762367" description="NlpE N-terminal domain-containing protein" evidence="1">
    <location>
        <begin position="19"/>
        <end position="128"/>
    </location>
</feature>
<evidence type="ECO:0000313" key="2">
    <source>
        <dbReference type="EMBL" id="SFN33843.1"/>
    </source>
</evidence>
<evidence type="ECO:0000313" key="3">
    <source>
        <dbReference type="Proteomes" id="UP000199149"/>
    </source>
</evidence>